<sequence>MFTSAADASLEAVDEETMHAFRIHLGEVPTGAIAPTAQEAPSTSAGLEGASSSAFLEKTFSGAATVYGKDDLGTEDEIPEYALPDAQYVERTMLPLLLRGLEVVAEVRPPDPLAFLGAYLICNNPQKTSCENTPASENGRTKAKSTCVSASVDDSASPALAEAVQQAMNRFSAPKNNTSAASKPSTAAGRVASVATKNT</sequence>
<dbReference type="OrthoDB" id="263203at2759"/>
<feature type="region of interest" description="Disordered" evidence="4">
    <location>
        <begin position="167"/>
        <end position="199"/>
    </location>
</feature>
<evidence type="ECO:0000256" key="1">
    <source>
        <dbReference type="ARBA" id="ARBA00004123"/>
    </source>
</evidence>
<dbReference type="Proteomes" id="UP000419144">
    <property type="component" value="Unassembled WGS sequence"/>
</dbReference>
<proteinExistence type="inferred from homology"/>
<reference evidence="5" key="1">
    <citation type="submission" date="2019-11" db="EMBL/GenBank/DDBJ databases">
        <title>Leishmania tarentolae CDS.</title>
        <authorList>
            <person name="Goto Y."/>
            <person name="Yamagishi J."/>
        </authorList>
    </citation>
    <scope>NUCLEOTIDE SEQUENCE [LARGE SCALE GENOMIC DNA]</scope>
    <source>
        <strain evidence="5">Parrot Tar II</strain>
    </source>
</reference>
<dbReference type="CDD" id="cd22965">
    <property type="entry name" value="DD_DPY30_SDC1"/>
    <property type="match status" value="1"/>
</dbReference>
<evidence type="ECO:0000313" key="6">
    <source>
        <dbReference type="Proteomes" id="UP000419144"/>
    </source>
</evidence>
<comment type="caution">
    <text evidence="5">The sequence shown here is derived from an EMBL/GenBank/DDBJ whole genome shotgun (WGS) entry which is preliminary data.</text>
</comment>
<evidence type="ECO:0000256" key="3">
    <source>
        <dbReference type="ARBA" id="ARBA00023242"/>
    </source>
</evidence>
<dbReference type="AlphaFoldDB" id="A0A640KDJ7"/>
<feature type="compositionally biased region" description="Polar residues" evidence="4">
    <location>
        <begin position="167"/>
        <end position="185"/>
    </location>
</feature>
<dbReference type="Gene3D" id="1.20.890.10">
    <property type="entry name" value="cAMP-dependent protein kinase regulatory subunit, dimerization-anchoring domain"/>
    <property type="match status" value="1"/>
</dbReference>
<dbReference type="Pfam" id="PF05186">
    <property type="entry name" value="Dpy-30"/>
    <property type="match status" value="1"/>
</dbReference>
<protein>
    <recommendedName>
        <fullName evidence="7">Dpy-30 motif containing protein</fullName>
    </recommendedName>
</protein>
<comment type="similarity">
    <text evidence="2">Belongs to the dpy-30 family.</text>
</comment>
<name>A0A640KDJ7_LEITA</name>
<evidence type="ECO:0000313" key="5">
    <source>
        <dbReference type="EMBL" id="GET87770.1"/>
    </source>
</evidence>
<evidence type="ECO:0000256" key="2">
    <source>
        <dbReference type="ARBA" id="ARBA00010849"/>
    </source>
</evidence>
<accession>A0A640KDJ7</accession>
<organism evidence="5 6">
    <name type="scientific">Leishmania tarentolae</name>
    <name type="common">Sauroleishmania tarentolae</name>
    <dbReference type="NCBI Taxonomy" id="5689"/>
    <lineage>
        <taxon>Eukaryota</taxon>
        <taxon>Discoba</taxon>
        <taxon>Euglenozoa</taxon>
        <taxon>Kinetoplastea</taxon>
        <taxon>Metakinetoplastina</taxon>
        <taxon>Trypanosomatida</taxon>
        <taxon>Trypanosomatidae</taxon>
        <taxon>Leishmaniinae</taxon>
        <taxon>Leishmania</taxon>
        <taxon>lizard Leishmania</taxon>
    </lineage>
</organism>
<gene>
    <name evidence="5" type="ORF">LtaPh_1806400</name>
</gene>
<comment type="subcellular location">
    <subcellularLocation>
        <location evidence="1">Nucleus</location>
    </subcellularLocation>
</comment>
<dbReference type="VEuPathDB" id="TriTrypDB:LtaPh_1806400"/>
<dbReference type="EMBL" id="BLBS01000023">
    <property type="protein sequence ID" value="GET87770.1"/>
    <property type="molecule type" value="Genomic_DNA"/>
</dbReference>
<keyword evidence="3" id="KW-0539">Nucleus</keyword>
<dbReference type="GO" id="GO:0005634">
    <property type="term" value="C:nucleus"/>
    <property type="evidence" value="ECO:0007669"/>
    <property type="project" value="UniProtKB-SubCell"/>
</dbReference>
<evidence type="ECO:0008006" key="7">
    <source>
        <dbReference type="Google" id="ProtNLM"/>
    </source>
</evidence>
<keyword evidence="6" id="KW-1185">Reference proteome</keyword>
<dbReference type="InterPro" id="IPR049629">
    <property type="entry name" value="DPY30_SDC1_DD"/>
</dbReference>
<dbReference type="InterPro" id="IPR007858">
    <property type="entry name" value="Dpy-30_motif"/>
</dbReference>
<evidence type="ECO:0000256" key="4">
    <source>
        <dbReference type="SAM" id="MobiDB-lite"/>
    </source>
</evidence>